<gene>
    <name evidence="2" type="ORF">SAMN04487935_2213</name>
</gene>
<dbReference type="EMBL" id="FNEZ01000003">
    <property type="protein sequence ID" value="SDJ98530.1"/>
    <property type="molecule type" value="Genomic_DNA"/>
</dbReference>
<feature type="chain" id="PRO_5011753078" description="Lipoprotein" evidence="1">
    <location>
        <begin position="20"/>
        <end position="53"/>
    </location>
</feature>
<evidence type="ECO:0000313" key="2">
    <source>
        <dbReference type="EMBL" id="SDJ98530.1"/>
    </source>
</evidence>
<dbReference type="STRING" id="1128970.SAMN04487935_2213"/>
<dbReference type="PROSITE" id="PS51257">
    <property type="entry name" value="PROKAR_LIPOPROTEIN"/>
    <property type="match status" value="1"/>
</dbReference>
<dbReference type="AlphaFoldDB" id="A0A1G8Y912"/>
<feature type="signal peptide" evidence="1">
    <location>
        <begin position="1"/>
        <end position="19"/>
    </location>
</feature>
<sequence length="53" mass="5379">MKKVIILSVLFVFSCCLFSCTGDDLPAATAVHAADPLGGQGGVIPTPPTPPKP</sequence>
<reference evidence="2 3" key="1">
    <citation type="submission" date="2016-10" db="EMBL/GenBank/DDBJ databases">
        <authorList>
            <person name="de Groot N.N."/>
        </authorList>
    </citation>
    <scope>NUCLEOTIDE SEQUENCE [LARGE SCALE GENOMIC DNA]</scope>
    <source>
        <strain evidence="2 3">CGMCC 1.10076</strain>
    </source>
</reference>
<organism evidence="2 3">
    <name type="scientific">Flavobacterium noncentrifugens</name>
    <dbReference type="NCBI Taxonomy" id="1128970"/>
    <lineage>
        <taxon>Bacteria</taxon>
        <taxon>Pseudomonadati</taxon>
        <taxon>Bacteroidota</taxon>
        <taxon>Flavobacteriia</taxon>
        <taxon>Flavobacteriales</taxon>
        <taxon>Flavobacteriaceae</taxon>
        <taxon>Flavobacterium</taxon>
    </lineage>
</organism>
<accession>A0A1G8Y912</accession>
<evidence type="ECO:0000256" key="1">
    <source>
        <dbReference type="SAM" id="SignalP"/>
    </source>
</evidence>
<keyword evidence="3" id="KW-1185">Reference proteome</keyword>
<dbReference type="Proteomes" id="UP000199580">
    <property type="component" value="Unassembled WGS sequence"/>
</dbReference>
<evidence type="ECO:0000313" key="3">
    <source>
        <dbReference type="Proteomes" id="UP000199580"/>
    </source>
</evidence>
<protein>
    <recommendedName>
        <fullName evidence="4">Lipoprotein</fullName>
    </recommendedName>
</protein>
<proteinExistence type="predicted"/>
<evidence type="ECO:0008006" key="4">
    <source>
        <dbReference type="Google" id="ProtNLM"/>
    </source>
</evidence>
<keyword evidence="1" id="KW-0732">Signal</keyword>
<dbReference type="RefSeq" id="WP_170227621.1">
    <property type="nucleotide sequence ID" value="NZ_BKAI01000020.1"/>
</dbReference>
<name>A0A1G8Y912_9FLAO</name>